<name>A0A418M266_9BACT</name>
<accession>A0A418M266</accession>
<protein>
    <submittedName>
        <fullName evidence="1">Uncharacterized protein</fullName>
    </submittedName>
</protein>
<dbReference type="AlphaFoldDB" id="A0A418M266"/>
<organism evidence="1 2">
    <name type="scientific">Fibrisoma montanum</name>
    <dbReference type="NCBI Taxonomy" id="2305895"/>
    <lineage>
        <taxon>Bacteria</taxon>
        <taxon>Pseudomonadati</taxon>
        <taxon>Bacteroidota</taxon>
        <taxon>Cytophagia</taxon>
        <taxon>Cytophagales</taxon>
        <taxon>Spirosomataceae</taxon>
        <taxon>Fibrisoma</taxon>
    </lineage>
</organism>
<dbReference type="Proteomes" id="UP000283523">
    <property type="component" value="Unassembled WGS sequence"/>
</dbReference>
<gene>
    <name evidence="1" type="ORF">DYU11_22715</name>
</gene>
<evidence type="ECO:0000313" key="2">
    <source>
        <dbReference type="Proteomes" id="UP000283523"/>
    </source>
</evidence>
<reference evidence="1 2" key="1">
    <citation type="submission" date="2018-08" db="EMBL/GenBank/DDBJ databases">
        <title>Fibrisoma montanum sp. nov., isolated from Danxia mountain soil.</title>
        <authorList>
            <person name="Huang Y."/>
        </authorList>
    </citation>
    <scope>NUCLEOTIDE SEQUENCE [LARGE SCALE GENOMIC DNA]</scope>
    <source>
        <strain evidence="1 2">HYT19</strain>
    </source>
</reference>
<keyword evidence="2" id="KW-1185">Reference proteome</keyword>
<sequence>MERYEIINTLLAIEVRLASSGNAEEAERVETIRKEVTRYLDGFSNVVATATTTRSLQKQYFKARKAGQSYDATKLLNQSKDAEQILDNVIKFWTDELSAQPPVQGTLF</sequence>
<proteinExistence type="predicted"/>
<dbReference type="RefSeq" id="WP_119670031.1">
    <property type="nucleotide sequence ID" value="NZ_QXED01000007.1"/>
</dbReference>
<evidence type="ECO:0000313" key="1">
    <source>
        <dbReference type="EMBL" id="RIV19745.1"/>
    </source>
</evidence>
<dbReference type="EMBL" id="QXED01000007">
    <property type="protein sequence ID" value="RIV19745.1"/>
    <property type="molecule type" value="Genomic_DNA"/>
</dbReference>
<comment type="caution">
    <text evidence="1">The sequence shown here is derived from an EMBL/GenBank/DDBJ whole genome shotgun (WGS) entry which is preliminary data.</text>
</comment>